<evidence type="ECO:0000313" key="3">
    <source>
        <dbReference type="Proteomes" id="UP001139408"/>
    </source>
</evidence>
<comment type="caution">
    <text evidence="2">The sequence shown here is derived from an EMBL/GenBank/DDBJ whole genome shotgun (WGS) entry which is preliminary data.</text>
</comment>
<keyword evidence="1" id="KW-0472">Membrane</keyword>
<proteinExistence type="predicted"/>
<organism evidence="2 3">
    <name type="scientific">Shewanella algicola</name>
    <dbReference type="NCBI Taxonomy" id="640633"/>
    <lineage>
        <taxon>Bacteria</taxon>
        <taxon>Pseudomonadati</taxon>
        <taxon>Pseudomonadota</taxon>
        <taxon>Gammaproteobacteria</taxon>
        <taxon>Alteromonadales</taxon>
        <taxon>Shewanellaceae</taxon>
        <taxon>Shewanella</taxon>
    </lineage>
</organism>
<dbReference type="EMBL" id="JAKILJ010000009">
    <property type="protein sequence ID" value="MCL1104716.1"/>
    <property type="molecule type" value="Genomic_DNA"/>
</dbReference>
<dbReference type="Pfam" id="PF07386">
    <property type="entry name" value="DUF1499"/>
    <property type="match status" value="1"/>
</dbReference>
<dbReference type="AlphaFoldDB" id="A0A9X1Z319"/>
<keyword evidence="1" id="KW-1133">Transmembrane helix</keyword>
<reference evidence="2" key="1">
    <citation type="submission" date="2022-01" db="EMBL/GenBank/DDBJ databases">
        <title>Whole genome-based taxonomy of the Shewanellaceae.</title>
        <authorList>
            <person name="Martin-Rodriguez A.J."/>
        </authorList>
    </citation>
    <scope>NUCLEOTIDE SEQUENCE</scope>
    <source>
        <strain evidence="2">DSM 23803</strain>
    </source>
</reference>
<gene>
    <name evidence="2" type="ORF">L2749_05505</name>
</gene>
<feature type="transmembrane region" description="Helical" evidence="1">
    <location>
        <begin position="48"/>
        <end position="67"/>
    </location>
</feature>
<feature type="transmembrane region" description="Helical" evidence="1">
    <location>
        <begin position="6"/>
        <end position="27"/>
    </location>
</feature>
<evidence type="ECO:0000313" key="2">
    <source>
        <dbReference type="EMBL" id="MCL1104716.1"/>
    </source>
</evidence>
<dbReference type="InterPro" id="IPR010865">
    <property type="entry name" value="DUF1499"/>
</dbReference>
<accession>A0A9X1Z319</accession>
<sequence length="249" mass="26690">MQKNVVSHIALVVALVAVIAAGVMIFGSSMGLWDPITGFIASRKYHNVLGYIVVAVALVSLVSGIMIKTDNPKARGTAKSVVALLLGIAMLSPMLKGLIIEPVRYPPIHDITTDTQAPPQFEFLTDSRIGAKNTLVYGGADIAAQQLQAYPNIQPILSDLPAEAAFAKALDVAKAMGWVIVDQQPQTLRFEATARTPFFNFADDIVVVVASAEQGCRIDLRSVSRIGRGDAGVNAKRIQAFSQRFTESL</sequence>
<evidence type="ECO:0000256" key="1">
    <source>
        <dbReference type="SAM" id="Phobius"/>
    </source>
</evidence>
<dbReference type="RefSeq" id="WP_229779936.1">
    <property type="nucleotide sequence ID" value="NZ_BMQI01000009.1"/>
</dbReference>
<protein>
    <submittedName>
        <fullName evidence="2">DUF1499 domain-containing protein</fullName>
    </submittedName>
</protein>
<dbReference type="Proteomes" id="UP001139408">
    <property type="component" value="Unassembled WGS sequence"/>
</dbReference>
<name>A0A9X1Z319_9GAMM</name>
<feature type="transmembrane region" description="Helical" evidence="1">
    <location>
        <begin position="79"/>
        <end position="99"/>
    </location>
</feature>
<keyword evidence="1" id="KW-0812">Transmembrane</keyword>
<keyword evidence="3" id="KW-1185">Reference proteome</keyword>